<sequence length="634" mass="71707">MNKFITQGNHLIVLVIVLLMLQACGGGEVRNQNNRAINNQQSLEALIKQAQQASAERKGPLLVQAAGLLVLEQRYEKAQELLIHVNQQTLTPLQMDDFYLHYGEVLLALAASERSLNQLKTVTNPAAKSIEWQIRYGKALSDSYLANGNYFEAAKLRIELTDMIDNSHALAENSQKTWEALNQIETDFLQQLISDFNSRRVNGWLEIVYLNKRWGYHPERLLSELALWKQRYPLHPSMVHQPETLKRAAAAEEISAKRIAVLLPLSGKLASFGKMIHDGIVAAHYQSASSEEAPLLSFYDTAKHLSPLTTYNQAIDDGADFIIGPLTKESVEAILDQEALATPILALNQLEEQKYQHPLAFQFGLPVEDEAVQAAHFAFEKGYRKAVAFLPDTSTGERAQKAFQAYFEQLGGELIQVQTYKEKKKIKQDVQQMLGVDKSIKRKSALQRLLGRNLEFEMRRRQDADFIFLHARPEDGRMIKPFINYYFAHDLPVIATSAVFSGKKDPQTDIDLNGIEFPHIPLLLSEQSQFQSSRQKLSSVMPEALDGRGRYFALGFDSYKILTQLSILQAFPEYRWSGLGGELAVDENGLVHRFLTWAQFNRGVPFVTKEREVRQREESNTGSSPTPSLFLDSK</sequence>
<dbReference type="RefSeq" id="WP_142942954.1">
    <property type="nucleotide sequence ID" value="NZ_VIKR01000004.1"/>
</dbReference>
<evidence type="ECO:0000256" key="1">
    <source>
        <dbReference type="ARBA" id="ARBA00022729"/>
    </source>
</evidence>
<proteinExistence type="predicted"/>
<keyword evidence="7" id="KW-0449">Lipoprotein</keyword>
<dbReference type="GO" id="GO:0031241">
    <property type="term" value="C:periplasmic side of cell outer membrane"/>
    <property type="evidence" value="ECO:0007669"/>
    <property type="project" value="TreeGrafter"/>
</dbReference>
<evidence type="ECO:0000256" key="2">
    <source>
        <dbReference type="ARBA" id="ARBA00022960"/>
    </source>
</evidence>
<evidence type="ECO:0000313" key="10">
    <source>
        <dbReference type="EMBL" id="TQV72843.1"/>
    </source>
</evidence>
<protein>
    <submittedName>
        <fullName evidence="10">ABC transporter substrate-binding protein</fullName>
    </submittedName>
</protein>
<dbReference type="GO" id="GO:0008360">
    <property type="term" value="P:regulation of cell shape"/>
    <property type="evidence" value="ECO:0007669"/>
    <property type="project" value="UniProtKB-KW"/>
</dbReference>
<keyword evidence="1" id="KW-0732">Signal</keyword>
<dbReference type="InterPro" id="IPR028082">
    <property type="entry name" value="Peripla_BP_I"/>
</dbReference>
<dbReference type="SUPFAM" id="SSF53822">
    <property type="entry name" value="Periplasmic binding protein-like I"/>
    <property type="match status" value="1"/>
</dbReference>
<keyword evidence="5" id="KW-0564">Palmitate</keyword>
<dbReference type="InterPro" id="IPR007443">
    <property type="entry name" value="LpoA"/>
</dbReference>
<dbReference type="Gene3D" id="1.25.40.10">
    <property type="entry name" value="Tetratricopeptide repeat domain"/>
    <property type="match status" value="1"/>
</dbReference>
<gene>
    <name evidence="10" type="ORF">FLL45_15365</name>
</gene>
<keyword evidence="11" id="KW-1185">Reference proteome</keyword>
<evidence type="ECO:0000256" key="3">
    <source>
        <dbReference type="ARBA" id="ARBA00022984"/>
    </source>
</evidence>
<dbReference type="EMBL" id="VIKR01000004">
    <property type="protein sequence ID" value="TQV72843.1"/>
    <property type="molecule type" value="Genomic_DNA"/>
</dbReference>
<dbReference type="Proteomes" id="UP000317839">
    <property type="component" value="Unassembled WGS sequence"/>
</dbReference>
<evidence type="ECO:0000256" key="7">
    <source>
        <dbReference type="ARBA" id="ARBA00023288"/>
    </source>
</evidence>
<feature type="region of interest" description="Disordered" evidence="9">
    <location>
        <begin position="611"/>
        <end position="634"/>
    </location>
</feature>
<dbReference type="AlphaFoldDB" id="A0A545T6J7"/>
<evidence type="ECO:0000256" key="6">
    <source>
        <dbReference type="ARBA" id="ARBA00023237"/>
    </source>
</evidence>
<dbReference type="Gene3D" id="1.25.40.650">
    <property type="match status" value="1"/>
</dbReference>
<keyword evidence="3" id="KW-0573">Peptidoglycan synthesis</keyword>
<keyword evidence="8" id="KW-0175">Coiled coil</keyword>
<dbReference type="InterPro" id="IPR011990">
    <property type="entry name" value="TPR-like_helical_dom_sf"/>
</dbReference>
<organism evidence="10 11">
    <name type="scientific">Aliikangiella marina</name>
    <dbReference type="NCBI Taxonomy" id="1712262"/>
    <lineage>
        <taxon>Bacteria</taxon>
        <taxon>Pseudomonadati</taxon>
        <taxon>Pseudomonadota</taxon>
        <taxon>Gammaproteobacteria</taxon>
        <taxon>Oceanospirillales</taxon>
        <taxon>Pleioneaceae</taxon>
        <taxon>Aliikangiella</taxon>
    </lineage>
</organism>
<evidence type="ECO:0000256" key="9">
    <source>
        <dbReference type="SAM" id="MobiDB-lite"/>
    </source>
</evidence>
<evidence type="ECO:0000256" key="8">
    <source>
        <dbReference type="SAM" id="Coils"/>
    </source>
</evidence>
<comment type="caution">
    <text evidence="10">The sequence shown here is derived from an EMBL/GenBank/DDBJ whole genome shotgun (WGS) entry which is preliminary data.</text>
</comment>
<feature type="coiled-coil region" evidence="8">
    <location>
        <begin position="33"/>
        <end position="88"/>
    </location>
</feature>
<dbReference type="Pfam" id="PF04348">
    <property type="entry name" value="LppC"/>
    <property type="match status" value="1"/>
</dbReference>
<dbReference type="PANTHER" id="PTHR38038:SF1">
    <property type="entry name" value="PENICILLIN-BINDING PROTEIN ACTIVATOR LPOA"/>
    <property type="match status" value="1"/>
</dbReference>
<evidence type="ECO:0000256" key="4">
    <source>
        <dbReference type="ARBA" id="ARBA00023136"/>
    </source>
</evidence>
<name>A0A545T6J7_9GAMM</name>
<dbReference type="OrthoDB" id="6708821at2"/>
<dbReference type="PANTHER" id="PTHR38038">
    <property type="entry name" value="PENICILLIN-BINDING PROTEIN ACTIVATOR LPOA"/>
    <property type="match status" value="1"/>
</dbReference>
<keyword evidence="6" id="KW-0998">Cell outer membrane</keyword>
<evidence type="ECO:0000256" key="5">
    <source>
        <dbReference type="ARBA" id="ARBA00023139"/>
    </source>
</evidence>
<accession>A0A545T6J7</accession>
<keyword evidence="2" id="KW-0133">Cell shape</keyword>
<reference evidence="10 11" key="1">
    <citation type="submission" date="2019-06" db="EMBL/GenBank/DDBJ databases">
        <title>Draft genome of Aliikangiella marina GYP-15.</title>
        <authorList>
            <person name="Wang G."/>
        </authorList>
    </citation>
    <scope>NUCLEOTIDE SEQUENCE [LARGE SCALE GENOMIC DNA]</scope>
    <source>
        <strain evidence="10 11">GYP-15</strain>
    </source>
</reference>
<dbReference type="GO" id="GO:0030234">
    <property type="term" value="F:enzyme regulator activity"/>
    <property type="evidence" value="ECO:0007669"/>
    <property type="project" value="TreeGrafter"/>
</dbReference>
<evidence type="ECO:0000313" key="11">
    <source>
        <dbReference type="Proteomes" id="UP000317839"/>
    </source>
</evidence>
<keyword evidence="4" id="KW-0472">Membrane</keyword>
<dbReference type="PROSITE" id="PS51257">
    <property type="entry name" value="PROKAR_LIPOPROTEIN"/>
    <property type="match status" value="1"/>
</dbReference>
<dbReference type="CDD" id="cd06339">
    <property type="entry name" value="PBP1_YraM_LppC_lipoprotein-like"/>
    <property type="match status" value="1"/>
</dbReference>
<dbReference type="GO" id="GO:0009252">
    <property type="term" value="P:peptidoglycan biosynthetic process"/>
    <property type="evidence" value="ECO:0007669"/>
    <property type="project" value="UniProtKB-KW"/>
</dbReference>
<dbReference type="Gene3D" id="3.40.50.2300">
    <property type="match status" value="2"/>
</dbReference>